<feature type="chain" id="PRO_5046773425" evidence="1">
    <location>
        <begin position="21"/>
        <end position="180"/>
    </location>
</feature>
<accession>A0ABN4AQD4</accession>
<dbReference type="EMBL" id="CP002961">
    <property type="protein sequence ID" value="AFK04624.1"/>
    <property type="molecule type" value="Genomic_DNA"/>
</dbReference>
<dbReference type="Proteomes" id="UP000002875">
    <property type="component" value="Chromosome"/>
</dbReference>
<keyword evidence="1" id="KW-0732">Signal</keyword>
<feature type="domain" description="SPOR" evidence="2">
    <location>
        <begin position="97"/>
        <end position="179"/>
    </location>
</feature>
<protein>
    <submittedName>
        <fullName evidence="3">Sporulation domain-containing protein</fullName>
    </submittedName>
</protein>
<dbReference type="Pfam" id="PF05036">
    <property type="entry name" value="SPOR"/>
    <property type="match status" value="1"/>
</dbReference>
<dbReference type="Gene3D" id="3.30.70.1070">
    <property type="entry name" value="Sporulation related repeat"/>
    <property type="match status" value="1"/>
</dbReference>
<dbReference type="PROSITE" id="PS51724">
    <property type="entry name" value="SPOR"/>
    <property type="match status" value="1"/>
</dbReference>
<dbReference type="RefSeq" id="WP_015030313.1">
    <property type="nucleotide sequence ID" value="NC_018748.1"/>
</dbReference>
<evidence type="ECO:0000259" key="2">
    <source>
        <dbReference type="PROSITE" id="PS51724"/>
    </source>
</evidence>
<proteinExistence type="predicted"/>
<evidence type="ECO:0000313" key="4">
    <source>
        <dbReference type="Proteomes" id="UP000002875"/>
    </source>
</evidence>
<reference evidence="3 4" key="1">
    <citation type="submission" date="2011-07" db="EMBL/GenBank/DDBJ databases">
        <title>The complete genome of chromosome of Emticicia oligotrophica DSM 17448.</title>
        <authorList>
            <consortium name="US DOE Joint Genome Institute (JGI-PGF)"/>
            <person name="Lucas S."/>
            <person name="Han J."/>
            <person name="Lapidus A."/>
            <person name="Bruce D."/>
            <person name="Goodwin L."/>
            <person name="Pitluck S."/>
            <person name="Peters L."/>
            <person name="Kyrpides N."/>
            <person name="Mavromatis K."/>
            <person name="Ivanova N."/>
            <person name="Ovchinnikova G."/>
            <person name="Teshima H."/>
            <person name="Detter J.C."/>
            <person name="Tapia R."/>
            <person name="Han C."/>
            <person name="Land M."/>
            <person name="Hauser L."/>
            <person name="Markowitz V."/>
            <person name="Cheng J.-F."/>
            <person name="Hugenholtz P."/>
            <person name="Woyke T."/>
            <person name="Wu D."/>
            <person name="Tindall B."/>
            <person name="Pomrenke H."/>
            <person name="Brambilla E."/>
            <person name="Klenk H.-P."/>
            <person name="Eisen J.A."/>
        </authorList>
    </citation>
    <scope>NUCLEOTIDE SEQUENCE [LARGE SCALE GENOMIC DNA]</scope>
    <source>
        <strain evidence="3 4">DSM 17448</strain>
    </source>
</reference>
<keyword evidence="4" id="KW-1185">Reference proteome</keyword>
<evidence type="ECO:0000313" key="3">
    <source>
        <dbReference type="EMBL" id="AFK04624.1"/>
    </source>
</evidence>
<dbReference type="SUPFAM" id="SSF110997">
    <property type="entry name" value="Sporulation related repeat"/>
    <property type="match status" value="1"/>
</dbReference>
<dbReference type="InterPro" id="IPR007730">
    <property type="entry name" value="SPOR-like_dom"/>
</dbReference>
<gene>
    <name evidence="3" type="ordered locus">Emtol_3496</name>
</gene>
<evidence type="ECO:0000256" key="1">
    <source>
        <dbReference type="SAM" id="SignalP"/>
    </source>
</evidence>
<organism evidence="3 4">
    <name type="scientific">Emticicia oligotrophica (strain DSM 17448 / CIP 109782 / MTCC 6937 / GPTSA100-15)</name>
    <dbReference type="NCBI Taxonomy" id="929562"/>
    <lineage>
        <taxon>Bacteria</taxon>
        <taxon>Pseudomonadati</taxon>
        <taxon>Bacteroidota</taxon>
        <taxon>Cytophagia</taxon>
        <taxon>Cytophagales</taxon>
        <taxon>Leadbetterellaceae</taxon>
        <taxon>Emticicia</taxon>
    </lineage>
</organism>
<feature type="signal peptide" evidence="1">
    <location>
        <begin position="1"/>
        <end position="20"/>
    </location>
</feature>
<sequence>MKKVLLSLILTLVNLGFSLASFGNQGHEVLFVDNSGKILMVNSTNEETSYAEASKISSLTPAIEIEEFSHDLTKITKEIGVDKPKIVDDNFIYVKEKRDLIGYALQLASFSDLSLAKEYALKIVKKGDAEKRQLFIYTVNNPEKTYYKVYFGLLKTNESAREKQRNFLALGYSPFVKEFR</sequence>
<dbReference type="InterPro" id="IPR036680">
    <property type="entry name" value="SPOR-like_sf"/>
</dbReference>
<name>A0ABN4AQD4_EMTOG</name>